<dbReference type="GO" id="GO:0007030">
    <property type="term" value="P:Golgi organization"/>
    <property type="evidence" value="ECO:0007669"/>
    <property type="project" value="TreeGrafter"/>
</dbReference>
<feature type="domain" description="PDZ GRASP-type" evidence="7">
    <location>
        <begin position="20"/>
        <end position="114"/>
    </location>
</feature>
<keyword evidence="3" id="KW-0333">Golgi apparatus</keyword>
<dbReference type="InterPro" id="IPR007583">
    <property type="entry name" value="GRASP55_65"/>
</dbReference>
<evidence type="ECO:0000256" key="1">
    <source>
        <dbReference type="ARBA" id="ARBA00004394"/>
    </source>
</evidence>
<protein>
    <recommendedName>
        <fullName evidence="7">PDZ GRASP-type domain-containing protein</fullName>
    </recommendedName>
</protein>
<evidence type="ECO:0000259" key="7">
    <source>
        <dbReference type="PROSITE" id="PS51865"/>
    </source>
</evidence>
<feature type="region of interest" description="Disordered" evidence="6">
    <location>
        <begin position="348"/>
        <end position="369"/>
    </location>
</feature>
<dbReference type="Proteomes" id="UP000886523">
    <property type="component" value="Unassembled WGS sequence"/>
</dbReference>
<dbReference type="OrthoDB" id="3318at2759"/>
<feature type="region of interest" description="Disordered" evidence="6">
    <location>
        <begin position="293"/>
        <end position="330"/>
    </location>
</feature>
<keyword evidence="9" id="KW-1185">Reference proteome</keyword>
<dbReference type="InterPro" id="IPR036034">
    <property type="entry name" value="PDZ_sf"/>
</dbReference>
<sequence>MGASASHPSHEGDDPRPPIRALHVLRVTPGSPASQTDIEPFFDFVVGVDGVSGGTESTIEVHNLEKIVEAHEGKTMNLIVWSSKSAIYRLVPIVPSRIWAIPSASSSFSSHSRLPSRSHSRGTSLEDPSRIRQPSLLGLSMRLCTPELSLDNVWHILEVLEGSPAESAGLVPYGDWIIGWSGGVLRSENDFLEVVEAHVDKPLRVYVYSYDFDTLREVVLVPNRMWGGEGLLGCGVGFGLLHRIPQARPGALFSVDSEVGEEIIRDPRYGPQQSEGEEEQDFFVPADDIIDDDDVQDTEYSPHHPSNIASNHHDTPVHHHNHNSGHNHHHKYPVVDGVAPSILPMTTSAESIARPSTGSPLRRDSPLLL</sequence>
<keyword evidence="4" id="KW-0472">Membrane</keyword>
<dbReference type="InterPro" id="IPR024958">
    <property type="entry name" value="GRASP_PDZ"/>
</dbReference>
<dbReference type="FunFam" id="2.30.42.10:FF:000026">
    <property type="entry name" value="Golgi reassembly stacking protein 2"/>
    <property type="match status" value="1"/>
</dbReference>
<evidence type="ECO:0000256" key="5">
    <source>
        <dbReference type="PIRSR" id="PIRSR607583-1"/>
    </source>
</evidence>
<evidence type="ECO:0000256" key="2">
    <source>
        <dbReference type="ARBA" id="ARBA00022737"/>
    </source>
</evidence>
<feature type="binding site" evidence="5">
    <location>
        <position position="23"/>
    </location>
    <ligand>
        <name>Zn(2+)</name>
        <dbReference type="ChEBI" id="CHEBI:29105"/>
    </ligand>
</feature>
<keyword evidence="5" id="KW-0862">Zinc</keyword>
<name>A0A9P6ATS7_9AGAM</name>
<dbReference type="PANTHER" id="PTHR12893">
    <property type="entry name" value="GOLGI REASSEMBLY STACKING PROTEIN GRASP"/>
    <property type="match status" value="1"/>
</dbReference>
<dbReference type="GO" id="GO:0046872">
    <property type="term" value="F:metal ion binding"/>
    <property type="evidence" value="ECO:0007669"/>
    <property type="project" value="UniProtKB-KW"/>
</dbReference>
<reference evidence="8" key="1">
    <citation type="journal article" date="2020" name="Nat. Commun.">
        <title>Large-scale genome sequencing of mycorrhizal fungi provides insights into the early evolution of symbiotic traits.</title>
        <authorList>
            <person name="Miyauchi S."/>
            <person name="Kiss E."/>
            <person name="Kuo A."/>
            <person name="Drula E."/>
            <person name="Kohler A."/>
            <person name="Sanchez-Garcia M."/>
            <person name="Morin E."/>
            <person name="Andreopoulos B."/>
            <person name="Barry K.W."/>
            <person name="Bonito G."/>
            <person name="Buee M."/>
            <person name="Carver A."/>
            <person name="Chen C."/>
            <person name="Cichocki N."/>
            <person name="Clum A."/>
            <person name="Culley D."/>
            <person name="Crous P.W."/>
            <person name="Fauchery L."/>
            <person name="Girlanda M."/>
            <person name="Hayes R.D."/>
            <person name="Keri Z."/>
            <person name="LaButti K."/>
            <person name="Lipzen A."/>
            <person name="Lombard V."/>
            <person name="Magnuson J."/>
            <person name="Maillard F."/>
            <person name="Murat C."/>
            <person name="Nolan M."/>
            <person name="Ohm R.A."/>
            <person name="Pangilinan J."/>
            <person name="Pereira M.F."/>
            <person name="Perotto S."/>
            <person name="Peter M."/>
            <person name="Pfister S."/>
            <person name="Riley R."/>
            <person name="Sitrit Y."/>
            <person name="Stielow J.B."/>
            <person name="Szollosi G."/>
            <person name="Zifcakova L."/>
            <person name="Stursova M."/>
            <person name="Spatafora J.W."/>
            <person name="Tedersoo L."/>
            <person name="Vaario L.M."/>
            <person name="Yamada A."/>
            <person name="Yan M."/>
            <person name="Wang P."/>
            <person name="Xu J."/>
            <person name="Bruns T."/>
            <person name="Baldrian P."/>
            <person name="Vilgalys R."/>
            <person name="Dunand C."/>
            <person name="Henrissat B."/>
            <person name="Grigoriev I.V."/>
            <person name="Hibbett D."/>
            <person name="Nagy L.G."/>
            <person name="Martin F.M."/>
        </authorList>
    </citation>
    <scope>NUCLEOTIDE SEQUENCE</scope>
    <source>
        <strain evidence="8">UP504</strain>
    </source>
</reference>
<accession>A0A9P6ATS7</accession>
<comment type="subcellular location">
    <subcellularLocation>
        <location evidence="1">Golgi apparatus membrane</location>
    </subcellularLocation>
</comment>
<proteinExistence type="predicted"/>
<dbReference type="EMBL" id="MU128995">
    <property type="protein sequence ID" value="KAF9511812.1"/>
    <property type="molecule type" value="Genomic_DNA"/>
</dbReference>
<dbReference type="PANTHER" id="PTHR12893:SF0">
    <property type="entry name" value="GRASP65"/>
    <property type="match status" value="1"/>
</dbReference>
<comment type="caution">
    <text evidence="8">The sequence shown here is derived from an EMBL/GenBank/DDBJ whole genome shotgun (WGS) entry which is preliminary data.</text>
</comment>
<keyword evidence="2" id="KW-0677">Repeat</keyword>
<feature type="region of interest" description="Disordered" evidence="6">
    <location>
        <begin position="106"/>
        <end position="129"/>
    </location>
</feature>
<dbReference type="GO" id="GO:0000139">
    <property type="term" value="C:Golgi membrane"/>
    <property type="evidence" value="ECO:0007669"/>
    <property type="project" value="UniProtKB-SubCell"/>
</dbReference>
<evidence type="ECO:0000313" key="8">
    <source>
        <dbReference type="EMBL" id="KAF9511812.1"/>
    </source>
</evidence>
<evidence type="ECO:0000313" key="9">
    <source>
        <dbReference type="Proteomes" id="UP000886523"/>
    </source>
</evidence>
<feature type="compositionally biased region" description="Basic residues" evidence="6">
    <location>
        <begin position="318"/>
        <end position="330"/>
    </location>
</feature>
<dbReference type="SUPFAM" id="SSF50156">
    <property type="entry name" value="PDZ domain-like"/>
    <property type="match status" value="1"/>
</dbReference>
<keyword evidence="5" id="KW-0479">Metal-binding</keyword>
<feature type="compositionally biased region" description="Polar residues" evidence="6">
    <location>
        <begin position="348"/>
        <end position="359"/>
    </location>
</feature>
<dbReference type="PROSITE" id="PS51865">
    <property type="entry name" value="PDZ_GRASP"/>
    <property type="match status" value="2"/>
</dbReference>
<gene>
    <name evidence="8" type="ORF">BS47DRAFT_1330730</name>
</gene>
<dbReference type="AlphaFoldDB" id="A0A9P6ATS7"/>
<dbReference type="Pfam" id="PF04495">
    <property type="entry name" value="GRASP55_65"/>
    <property type="match status" value="2"/>
</dbReference>
<organism evidence="8 9">
    <name type="scientific">Hydnum rufescens UP504</name>
    <dbReference type="NCBI Taxonomy" id="1448309"/>
    <lineage>
        <taxon>Eukaryota</taxon>
        <taxon>Fungi</taxon>
        <taxon>Dikarya</taxon>
        <taxon>Basidiomycota</taxon>
        <taxon>Agaricomycotina</taxon>
        <taxon>Agaricomycetes</taxon>
        <taxon>Cantharellales</taxon>
        <taxon>Hydnaceae</taxon>
        <taxon>Hydnum</taxon>
    </lineage>
</organism>
<feature type="binding site" evidence="5">
    <location>
        <position position="144"/>
    </location>
    <ligand>
        <name>Zn(2+)</name>
        <dbReference type="ChEBI" id="CHEBI:29105"/>
    </ligand>
</feature>
<dbReference type="Gene3D" id="2.30.42.10">
    <property type="match status" value="2"/>
</dbReference>
<evidence type="ECO:0000256" key="6">
    <source>
        <dbReference type="SAM" id="MobiDB-lite"/>
    </source>
</evidence>
<evidence type="ECO:0000256" key="3">
    <source>
        <dbReference type="ARBA" id="ARBA00023034"/>
    </source>
</evidence>
<feature type="domain" description="PDZ GRASP-type" evidence="7">
    <location>
        <begin position="152"/>
        <end position="241"/>
    </location>
</feature>
<evidence type="ECO:0000256" key="4">
    <source>
        <dbReference type="ARBA" id="ARBA00023136"/>
    </source>
</evidence>